<evidence type="ECO:0000259" key="2">
    <source>
        <dbReference type="Pfam" id="PF14244"/>
    </source>
</evidence>
<evidence type="ECO:0000313" key="4">
    <source>
        <dbReference type="EMBL" id="KAL3528099.1"/>
    </source>
</evidence>
<feature type="domain" description="Retrotransposon Copia-like N-terminal" evidence="2">
    <location>
        <begin position="49"/>
        <end position="85"/>
    </location>
</feature>
<keyword evidence="5" id="KW-1185">Reference proteome</keyword>
<sequence>MDSPQVPGTAGTSSFDISDLTSRMSDFLRKNTNTPVSDSVTTTTNLPTINIRLNGSNYGLWSQSMKLIITGRGRSGYIIGKIISPTITEPAYDAWEQSDSAVRSWILGAMDPALVGNFISYPTAKSLWEALATTYHDGKDTVQLFELRKKVNQTKQNGGIIDQYFGTLQGYWREIDLRRPNPMKTDEDIHTYNQIIQEERLYIFLDGLDDKLDATRRDILNTHPVPSLAEAYAMVRREIRRQTVMNDGGIPDQMAGGVGLAIKSRSDSQSSPREFFSASPWNKSGNNKRNANAQKCEHCGGSKHTKETCFKIHGFPEWWSEYQKKKKGDSGKVVISAASGNTENVASGGWKPQTEGTEQRQARAAVLIGTEQTEEATGGKARELRVALISQKDKNAPLFCDTMGQLIYDDLGSVNRFSRPGIKIAGPFSGPNTIANGPELLSNVLHYRPEISNSDYIAMGSNATVSIETNLSQSNKGEEWILDSGATDHMTFSRQDISQITQPRKPSVFNANGIPYPVSGAGSIELTPTLKLSNVLLVPSLSNKLLSVSQLDTPQPSPDTNDHEVSIPEPSPEPEYTIESIPPNPTGYVLPQRINRGIPPKSCLQFGQDRAIVRIEISYVGDSYKPEAYAGKLRSSQCMMFDQPRNPVVGGQKYVNGGDHEVVIFCVQIDSDDNIGVERISELLSEVKELSKLMVEMKLQNLSIQEGLNRLETKMTSCYVARKMCSQRKIGPAKPFQQAILQNIMTTEGLYINYLHKCQYGGPIKDCKRICEPMWEDQHRYMFVVDMVTMKVVIYDSLQDKKKNALGRELVSIVTHNNQDNNGGTTTRHWEQYNLHDVGDTQCINPICYEELYDEYLVPSVFGEIANDCVKVCILNYVFVDVRLGLLSKLCTLDSYWLQRCKDWIGWCYAYANALDIVKAGSHLNATIVDEFTTR</sequence>
<dbReference type="Gene3D" id="3.40.395.10">
    <property type="entry name" value="Adenoviral Proteinase, Chain A"/>
    <property type="match status" value="1"/>
</dbReference>
<evidence type="ECO:0000256" key="1">
    <source>
        <dbReference type="SAM" id="MobiDB-lite"/>
    </source>
</evidence>
<accession>A0ABD3A8Q7</accession>
<proteinExistence type="predicted"/>
<comment type="caution">
    <text evidence="4">The sequence shown here is derived from an EMBL/GenBank/DDBJ whole genome shotgun (WGS) entry which is preliminary data.</text>
</comment>
<evidence type="ECO:0008006" key="6">
    <source>
        <dbReference type="Google" id="ProtNLM"/>
    </source>
</evidence>
<organism evidence="4 5">
    <name type="scientific">Cinchona calisaya</name>
    <dbReference type="NCBI Taxonomy" id="153742"/>
    <lineage>
        <taxon>Eukaryota</taxon>
        <taxon>Viridiplantae</taxon>
        <taxon>Streptophyta</taxon>
        <taxon>Embryophyta</taxon>
        <taxon>Tracheophyta</taxon>
        <taxon>Spermatophyta</taxon>
        <taxon>Magnoliopsida</taxon>
        <taxon>eudicotyledons</taxon>
        <taxon>Gunneridae</taxon>
        <taxon>Pentapetalae</taxon>
        <taxon>asterids</taxon>
        <taxon>lamiids</taxon>
        <taxon>Gentianales</taxon>
        <taxon>Rubiaceae</taxon>
        <taxon>Cinchonoideae</taxon>
        <taxon>Cinchoneae</taxon>
        <taxon>Cinchona</taxon>
    </lineage>
</organism>
<gene>
    <name evidence="4" type="ORF">ACH5RR_012755</name>
</gene>
<feature type="region of interest" description="Disordered" evidence="1">
    <location>
        <begin position="264"/>
        <end position="289"/>
    </location>
</feature>
<evidence type="ECO:0000313" key="5">
    <source>
        <dbReference type="Proteomes" id="UP001630127"/>
    </source>
</evidence>
<dbReference type="InterPro" id="IPR054722">
    <property type="entry name" value="PolX-like_BBD"/>
</dbReference>
<dbReference type="Proteomes" id="UP001630127">
    <property type="component" value="Unassembled WGS sequence"/>
</dbReference>
<evidence type="ECO:0000259" key="3">
    <source>
        <dbReference type="Pfam" id="PF22936"/>
    </source>
</evidence>
<dbReference type="Pfam" id="PF14244">
    <property type="entry name" value="Retrotran_gag_3"/>
    <property type="match status" value="1"/>
</dbReference>
<feature type="domain" description="Retrovirus-related Pol polyprotein from transposon TNT 1-94-like beta-barrel" evidence="3">
    <location>
        <begin position="480"/>
        <end position="552"/>
    </location>
</feature>
<dbReference type="PANTHER" id="PTHR37610:SF38">
    <property type="entry name" value="RETROTRANSPOSON COPIA-LIKE N-TERMINAL DOMAIN-CONTAINING PROTEIN"/>
    <property type="match status" value="1"/>
</dbReference>
<dbReference type="EMBL" id="JBJUIK010000005">
    <property type="protein sequence ID" value="KAL3528099.1"/>
    <property type="molecule type" value="Genomic_DNA"/>
</dbReference>
<reference evidence="4 5" key="1">
    <citation type="submission" date="2024-11" db="EMBL/GenBank/DDBJ databases">
        <title>A near-complete genome assembly of Cinchona calisaya.</title>
        <authorList>
            <person name="Lian D.C."/>
            <person name="Zhao X.W."/>
            <person name="Wei L."/>
        </authorList>
    </citation>
    <scope>NUCLEOTIDE SEQUENCE [LARGE SCALE GENOMIC DNA]</scope>
    <source>
        <tissue evidence="4">Nenye</tissue>
    </source>
</reference>
<protein>
    <recommendedName>
        <fullName evidence="6">Retrotransposon Copia-like N-terminal domain-containing protein</fullName>
    </recommendedName>
</protein>
<feature type="compositionally biased region" description="Polar residues" evidence="1">
    <location>
        <begin position="279"/>
        <end position="289"/>
    </location>
</feature>
<dbReference type="PANTHER" id="PTHR37610">
    <property type="entry name" value="CCHC-TYPE DOMAIN-CONTAINING PROTEIN"/>
    <property type="match status" value="1"/>
</dbReference>
<feature type="region of interest" description="Disordered" evidence="1">
    <location>
        <begin position="549"/>
        <end position="583"/>
    </location>
</feature>
<dbReference type="InterPro" id="IPR029472">
    <property type="entry name" value="Copia-like_N"/>
</dbReference>
<dbReference type="Pfam" id="PF22936">
    <property type="entry name" value="Pol_BBD"/>
    <property type="match status" value="1"/>
</dbReference>
<dbReference type="AlphaFoldDB" id="A0ABD3A8Q7"/>
<name>A0ABD3A8Q7_9GENT</name>